<keyword evidence="1" id="KW-1133">Transmembrane helix</keyword>
<dbReference type="AlphaFoldDB" id="A0A366HGB8"/>
<dbReference type="Proteomes" id="UP000253426">
    <property type="component" value="Unassembled WGS sequence"/>
</dbReference>
<proteinExistence type="predicted"/>
<dbReference type="InterPro" id="IPR019836">
    <property type="entry name" value="Verru/Chthon_D"/>
</dbReference>
<keyword evidence="1" id="KW-0472">Membrane</keyword>
<dbReference type="NCBIfam" id="TIGR02532">
    <property type="entry name" value="IV_pilin_GFxxxE"/>
    <property type="match status" value="1"/>
</dbReference>
<dbReference type="InterPro" id="IPR012902">
    <property type="entry name" value="N_methyl_site"/>
</dbReference>
<dbReference type="EMBL" id="QNRR01000007">
    <property type="protein sequence ID" value="RBP41251.1"/>
    <property type="molecule type" value="Genomic_DNA"/>
</dbReference>
<keyword evidence="3" id="KW-1185">Reference proteome</keyword>
<dbReference type="OrthoDB" id="194207at2"/>
<comment type="caution">
    <text evidence="2">The sequence shown here is derived from an EMBL/GenBank/DDBJ whole genome shotgun (WGS) entry which is preliminary data.</text>
</comment>
<dbReference type="InterPro" id="IPR045584">
    <property type="entry name" value="Pilin-like"/>
</dbReference>
<dbReference type="SUPFAM" id="SSF54523">
    <property type="entry name" value="Pili subunits"/>
    <property type="match status" value="1"/>
</dbReference>
<feature type="transmembrane region" description="Helical" evidence="1">
    <location>
        <begin position="21"/>
        <end position="45"/>
    </location>
</feature>
<protein>
    <submittedName>
        <fullName evidence="2">Uncharacterized protein (TIGR02596 family)</fullName>
    </submittedName>
</protein>
<evidence type="ECO:0000313" key="2">
    <source>
        <dbReference type="EMBL" id="RBP41251.1"/>
    </source>
</evidence>
<organism evidence="2 3">
    <name type="scientific">Roseimicrobium gellanilyticum</name>
    <dbReference type="NCBI Taxonomy" id="748857"/>
    <lineage>
        <taxon>Bacteria</taxon>
        <taxon>Pseudomonadati</taxon>
        <taxon>Verrucomicrobiota</taxon>
        <taxon>Verrucomicrobiia</taxon>
        <taxon>Verrucomicrobiales</taxon>
        <taxon>Verrucomicrobiaceae</taxon>
        <taxon>Roseimicrobium</taxon>
    </lineage>
</organism>
<accession>A0A366HGB8</accession>
<keyword evidence="1" id="KW-0812">Transmembrane</keyword>
<evidence type="ECO:0000313" key="3">
    <source>
        <dbReference type="Proteomes" id="UP000253426"/>
    </source>
</evidence>
<reference evidence="2 3" key="1">
    <citation type="submission" date="2018-06" db="EMBL/GenBank/DDBJ databases">
        <title>Genomic Encyclopedia of Type Strains, Phase IV (KMG-IV): sequencing the most valuable type-strain genomes for metagenomic binning, comparative biology and taxonomic classification.</title>
        <authorList>
            <person name="Goeker M."/>
        </authorList>
    </citation>
    <scope>NUCLEOTIDE SEQUENCE [LARGE SCALE GENOMIC DNA]</scope>
    <source>
        <strain evidence="2 3">DSM 25532</strain>
    </source>
</reference>
<gene>
    <name evidence="2" type="ORF">DES53_10782</name>
</gene>
<name>A0A366HGB8_9BACT</name>
<sequence length="219" mass="23887">MKIPVKSPLLPSIASLTRRAFTLIEMITVITVVAALMVIATPYLMETIQANRLTSAGEGLMFRIARLQQIVATTGKPGEIRFFKFENEDAEGFQAYQLFAHNESTGQLTAVENPVYLRGDNLVFLEGQLSPLLDQAAHGAASGSWPRPAADEPFKSMAAQYLRIAFYPDGSTSLVVPLRSSYLTLAAEAGTSRGMTAPPPNYYTIQIDPVTGRAKSYRP</sequence>
<evidence type="ECO:0000256" key="1">
    <source>
        <dbReference type="SAM" id="Phobius"/>
    </source>
</evidence>
<dbReference type="NCBIfam" id="TIGR02596">
    <property type="entry name" value="Verru_Chthon cassette protein D"/>
    <property type="match status" value="1"/>
</dbReference>
<dbReference type="RefSeq" id="WP_113959897.1">
    <property type="nucleotide sequence ID" value="NZ_QNRR01000007.1"/>
</dbReference>
<dbReference type="Gene3D" id="3.30.700.10">
    <property type="entry name" value="Glycoprotein, Type 4 Pilin"/>
    <property type="match status" value="1"/>
</dbReference>